<dbReference type="SUPFAM" id="SSF55068">
    <property type="entry name" value="Peptide methionine sulfoxide reductase"/>
    <property type="match status" value="1"/>
</dbReference>
<dbReference type="RefSeq" id="WP_135755661.1">
    <property type="nucleotide sequence ID" value="NZ_RQHS01000005.1"/>
</dbReference>
<keyword evidence="1 4" id="KW-0560">Oxidoreductase</keyword>
<comment type="caution">
    <text evidence="6">The sequence shown here is derived from an EMBL/GenBank/DDBJ whole genome shotgun (WGS) entry which is preliminary data.</text>
</comment>
<comment type="catalytic activity">
    <reaction evidence="3 4">
        <text>[thioredoxin]-disulfide + L-methionine + H2O = L-methionine (S)-S-oxide + [thioredoxin]-dithiol</text>
        <dbReference type="Rhea" id="RHEA:19993"/>
        <dbReference type="Rhea" id="RHEA-COMP:10698"/>
        <dbReference type="Rhea" id="RHEA-COMP:10700"/>
        <dbReference type="ChEBI" id="CHEBI:15377"/>
        <dbReference type="ChEBI" id="CHEBI:29950"/>
        <dbReference type="ChEBI" id="CHEBI:50058"/>
        <dbReference type="ChEBI" id="CHEBI:57844"/>
        <dbReference type="ChEBI" id="CHEBI:58772"/>
        <dbReference type="EC" id="1.8.4.11"/>
    </reaction>
</comment>
<evidence type="ECO:0000256" key="3">
    <source>
        <dbReference type="ARBA" id="ARBA00048782"/>
    </source>
</evidence>
<evidence type="ECO:0000256" key="1">
    <source>
        <dbReference type="ARBA" id="ARBA00023002"/>
    </source>
</evidence>
<evidence type="ECO:0000313" key="7">
    <source>
        <dbReference type="Proteomes" id="UP000297241"/>
    </source>
</evidence>
<dbReference type="Gene3D" id="3.30.1060.10">
    <property type="entry name" value="Peptide methionine sulphoxide reductase MsrA"/>
    <property type="match status" value="1"/>
</dbReference>
<comment type="similarity">
    <text evidence="4">Belongs to the MsrA Met sulfoxide reductase family.</text>
</comment>
<protein>
    <recommendedName>
        <fullName evidence="4">Peptide methionine sulfoxide reductase MsrA</fullName>
        <shortName evidence="4">Protein-methionine-S-oxide reductase</shortName>
        <ecNumber evidence="4">1.8.4.11</ecNumber>
    </recommendedName>
    <alternativeName>
        <fullName evidence="4">Peptide-methionine (S)-S-oxide reductase</fullName>
        <shortName evidence="4">Peptide Met(O) reductase</shortName>
    </alternativeName>
</protein>
<dbReference type="OrthoDB" id="4174719at2"/>
<proteinExistence type="inferred from homology"/>
<evidence type="ECO:0000313" key="6">
    <source>
        <dbReference type="EMBL" id="TGN03000.1"/>
    </source>
</evidence>
<comment type="catalytic activity">
    <reaction evidence="2 4">
        <text>L-methionyl-[protein] + [thioredoxin]-disulfide + H2O = L-methionyl-(S)-S-oxide-[protein] + [thioredoxin]-dithiol</text>
        <dbReference type="Rhea" id="RHEA:14217"/>
        <dbReference type="Rhea" id="RHEA-COMP:10698"/>
        <dbReference type="Rhea" id="RHEA-COMP:10700"/>
        <dbReference type="Rhea" id="RHEA-COMP:12313"/>
        <dbReference type="Rhea" id="RHEA-COMP:12315"/>
        <dbReference type="ChEBI" id="CHEBI:15377"/>
        <dbReference type="ChEBI" id="CHEBI:16044"/>
        <dbReference type="ChEBI" id="CHEBI:29950"/>
        <dbReference type="ChEBI" id="CHEBI:44120"/>
        <dbReference type="ChEBI" id="CHEBI:50058"/>
        <dbReference type="EC" id="1.8.4.11"/>
    </reaction>
</comment>
<feature type="domain" description="Peptide methionine sulphoxide reductase MsrA" evidence="5">
    <location>
        <begin position="37"/>
        <end position="188"/>
    </location>
</feature>
<dbReference type="EMBL" id="RQHS01000005">
    <property type="protein sequence ID" value="TGN03000.1"/>
    <property type="molecule type" value="Genomic_DNA"/>
</dbReference>
<dbReference type="InterPro" id="IPR036509">
    <property type="entry name" value="Met_Sox_Rdtase_MsrA_sf"/>
</dbReference>
<dbReference type="NCBIfam" id="TIGR00401">
    <property type="entry name" value="msrA"/>
    <property type="match status" value="1"/>
</dbReference>
<gene>
    <name evidence="4 6" type="primary">msrA</name>
    <name evidence="6" type="ORF">EHR06_03050</name>
</gene>
<evidence type="ECO:0000259" key="5">
    <source>
        <dbReference type="Pfam" id="PF01625"/>
    </source>
</evidence>
<dbReference type="AlphaFoldDB" id="A0A4Z1AY79"/>
<keyword evidence="7" id="KW-1185">Reference proteome</keyword>
<accession>A0A4Z1AY79</accession>
<organism evidence="6 7">
    <name type="scientific">Leptospira dzoumogneensis</name>
    <dbReference type="NCBI Taxonomy" id="2484904"/>
    <lineage>
        <taxon>Bacteria</taxon>
        <taxon>Pseudomonadati</taxon>
        <taxon>Spirochaetota</taxon>
        <taxon>Spirochaetia</taxon>
        <taxon>Leptospirales</taxon>
        <taxon>Leptospiraceae</taxon>
        <taxon>Leptospira</taxon>
    </lineage>
</organism>
<dbReference type="InterPro" id="IPR002569">
    <property type="entry name" value="Met_Sox_Rdtase_MsrA_dom"/>
</dbReference>
<dbReference type="EC" id="1.8.4.11" evidence="4"/>
<evidence type="ECO:0000256" key="4">
    <source>
        <dbReference type="HAMAP-Rule" id="MF_01401"/>
    </source>
</evidence>
<name>A0A4Z1AY79_9LEPT</name>
<sequence>MRTNLFKLIRLESILIIFVIFSFSNILYSKDTPKTETAIFAGGCFWCMEGPFEKLPGVISVISGYTGGKEINPTYEDVGYGRTGHRESVLITYDPKKIDYAKLLDTYWRQIDPTDSGGQFADRGNQYKAAIYYKNEVQRKLAQEFKDKIGASKKFSSPIAVEILQASEFYPAEEYHQDYYKKNPAHYKQYRKGSGREDYVIKTWGEKSQR</sequence>
<feature type="active site" evidence="4">
    <location>
        <position position="44"/>
    </location>
</feature>
<reference evidence="6" key="1">
    <citation type="journal article" date="2019" name="PLoS Negl. Trop. Dis.">
        <title>Revisiting the worldwide diversity of Leptospira species in the environment.</title>
        <authorList>
            <person name="Vincent A.T."/>
            <person name="Schiettekatte O."/>
            <person name="Bourhy P."/>
            <person name="Veyrier F.J."/>
            <person name="Picardeau M."/>
        </authorList>
    </citation>
    <scope>NUCLEOTIDE SEQUENCE [LARGE SCALE GENOMIC DNA]</scope>
    <source>
        <strain evidence="6">201601113</strain>
    </source>
</reference>
<dbReference type="GO" id="GO:0033744">
    <property type="term" value="F:L-methionine:thioredoxin-disulfide S-oxidoreductase activity"/>
    <property type="evidence" value="ECO:0007669"/>
    <property type="project" value="RHEA"/>
</dbReference>
<evidence type="ECO:0000256" key="2">
    <source>
        <dbReference type="ARBA" id="ARBA00047806"/>
    </source>
</evidence>
<dbReference type="PANTHER" id="PTHR43774:SF1">
    <property type="entry name" value="PEPTIDE METHIONINE SULFOXIDE REDUCTASE MSRA 2"/>
    <property type="match status" value="1"/>
</dbReference>
<dbReference type="PANTHER" id="PTHR43774">
    <property type="entry name" value="PEPTIDE METHIONINE SULFOXIDE REDUCTASE"/>
    <property type="match status" value="1"/>
</dbReference>
<comment type="function">
    <text evidence="4">Has an important function as a repair enzyme for proteins that have been inactivated by oxidation. Catalyzes the reversible oxidation-reduction of methionine sulfoxide in proteins to methionine.</text>
</comment>
<dbReference type="Proteomes" id="UP000297241">
    <property type="component" value="Unassembled WGS sequence"/>
</dbReference>
<dbReference type="HAMAP" id="MF_01401">
    <property type="entry name" value="MsrA"/>
    <property type="match status" value="1"/>
</dbReference>
<dbReference type="GO" id="GO:0008113">
    <property type="term" value="F:peptide-methionine (S)-S-oxide reductase activity"/>
    <property type="evidence" value="ECO:0007669"/>
    <property type="project" value="UniProtKB-UniRule"/>
</dbReference>
<dbReference type="Pfam" id="PF01625">
    <property type="entry name" value="PMSR"/>
    <property type="match status" value="1"/>
</dbReference>